<dbReference type="GO" id="GO:0006508">
    <property type="term" value="P:proteolysis"/>
    <property type="evidence" value="ECO:0007669"/>
    <property type="project" value="UniProtKB-KW"/>
</dbReference>
<dbReference type="EMBL" id="DPPF01000123">
    <property type="protein sequence ID" value="HCW93270.1"/>
    <property type="molecule type" value="Genomic_DNA"/>
</dbReference>
<proteinExistence type="inferred from homology"/>
<dbReference type="PANTHER" id="PTHR30217">
    <property type="entry name" value="PEPTIDASE U32 FAMILY"/>
    <property type="match status" value="1"/>
</dbReference>
<evidence type="ECO:0000256" key="1">
    <source>
        <dbReference type="ARBA" id="ARBA00022670"/>
    </source>
</evidence>
<dbReference type="PANTHER" id="PTHR30217:SF6">
    <property type="entry name" value="TRNA HYDROXYLATION PROTEIN P"/>
    <property type="match status" value="1"/>
</dbReference>
<evidence type="ECO:0000256" key="2">
    <source>
        <dbReference type="ARBA" id="ARBA00022801"/>
    </source>
</evidence>
<keyword evidence="1" id="KW-0645">Protease</keyword>
<comment type="similarity">
    <text evidence="3">Belongs to the peptidase U32 family.</text>
</comment>
<protein>
    <submittedName>
        <fullName evidence="5">Peptidase U32</fullName>
    </submittedName>
</protein>
<dbReference type="Pfam" id="PF01136">
    <property type="entry name" value="Peptidase_U32"/>
    <property type="match status" value="1"/>
</dbReference>
<evidence type="ECO:0000313" key="5">
    <source>
        <dbReference type="EMBL" id="HCW93270.1"/>
    </source>
</evidence>
<evidence type="ECO:0000256" key="3">
    <source>
        <dbReference type="ARBA" id="ARBA00038374"/>
    </source>
</evidence>
<sequence length="400" mass="45207">MKNVELLSPAGNFEKLRTAVNFGADAVYLSGKNFGLRAKAANFEISELEDALSYLHSAGKKGYVTANIYPRNDDFEDLKVYIGVLAEINADAVIISDPGILHLIKQSGINIPVHISTQSNTVNYMSVKFWEDMGASRVILARELSKEEIGFICKNTGIEIEMFVHGAMCISHSGRCVLSNYFTGKDSNRGECTHPCRWNYYLVEKTRPGEYLPVVESDEGTFIYNSRDLCLLEYIDEIVNLGVASLKIEGRMKSAMYTGVVTGVYRQALDTALRGEQLVPEKWMPLLESVSNRGYTTGFFCSKADEQSMNYSTSSYYRNCDFIGVVTDFDGETIKFICKTKLEKNENIHFLDTDMREIPYQVQKIYDDRMNECESTKPNFGYYLPVNESISEGALVRRYK</sequence>
<feature type="domain" description="Peptidase family U32 C-terminal" evidence="4">
    <location>
        <begin position="318"/>
        <end position="397"/>
    </location>
</feature>
<dbReference type="InterPro" id="IPR051454">
    <property type="entry name" value="RNA/ubiquinone_mod_enzymes"/>
</dbReference>
<dbReference type="Pfam" id="PF16325">
    <property type="entry name" value="Peptidase_U32_C"/>
    <property type="match status" value="1"/>
</dbReference>
<organism evidence="5 6">
    <name type="scientific">Flexistipes sinusarabici</name>
    <dbReference type="NCBI Taxonomy" id="2352"/>
    <lineage>
        <taxon>Bacteria</taxon>
        <taxon>Pseudomonadati</taxon>
        <taxon>Deferribacterota</taxon>
        <taxon>Deferribacteres</taxon>
        <taxon>Deferribacterales</taxon>
        <taxon>Flexistipitaceae</taxon>
        <taxon>Flexistipes</taxon>
    </lineage>
</organism>
<name>A0A3D5QC80_FLESI</name>
<dbReference type="InterPro" id="IPR001539">
    <property type="entry name" value="Peptidase_U32"/>
</dbReference>
<dbReference type="InterPro" id="IPR032525">
    <property type="entry name" value="Peptidase_U32_C"/>
</dbReference>
<evidence type="ECO:0000313" key="6">
    <source>
        <dbReference type="Proteomes" id="UP000262325"/>
    </source>
</evidence>
<dbReference type="GO" id="GO:0008233">
    <property type="term" value="F:peptidase activity"/>
    <property type="evidence" value="ECO:0007669"/>
    <property type="project" value="UniProtKB-KW"/>
</dbReference>
<dbReference type="Proteomes" id="UP000262325">
    <property type="component" value="Unassembled WGS sequence"/>
</dbReference>
<accession>A0A3D5QC80</accession>
<gene>
    <name evidence="5" type="ORF">DHM44_06285</name>
</gene>
<comment type="caution">
    <text evidence="5">The sequence shown here is derived from an EMBL/GenBank/DDBJ whole genome shotgun (WGS) entry which is preliminary data.</text>
</comment>
<dbReference type="PROSITE" id="PS01276">
    <property type="entry name" value="PEPTIDASE_U32"/>
    <property type="match status" value="1"/>
</dbReference>
<keyword evidence="2" id="KW-0378">Hydrolase</keyword>
<dbReference type="Gene3D" id="2.40.30.10">
    <property type="entry name" value="Translation factors"/>
    <property type="match status" value="1"/>
</dbReference>
<dbReference type="AlphaFoldDB" id="A0A3D5QC80"/>
<evidence type="ECO:0000259" key="4">
    <source>
        <dbReference type="Pfam" id="PF16325"/>
    </source>
</evidence>
<reference evidence="5 6" key="1">
    <citation type="journal article" date="2018" name="Nat. Biotechnol.">
        <title>A standardized bacterial taxonomy based on genome phylogeny substantially revises the tree of life.</title>
        <authorList>
            <person name="Parks D.H."/>
            <person name="Chuvochina M."/>
            <person name="Waite D.W."/>
            <person name="Rinke C."/>
            <person name="Skarshewski A."/>
            <person name="Chaumeil P.A."/>
            <person name="Hugenholtz P."/>
        </authorList>
    </citation>
    <scope>NUCLEOTIDE SEQUENCE [LARGE SCALE GENOMIC DNA]</scope>
    <source>
        <strain evidence="5">UBA8672</strain>
    </source>
</reference>